<dbReference type="Gene3D" id="1.10.10.10">
    <property type="entry name" value="Winged helix-like DNA-binding domain superfamily/Winged helix DNA-binding domain"/>
    <property type="match status" value="1"/>
</dbReference>
<dbReference type="GO" id="GO:0006508">
    <property type="term" value="P:proteolysis"/>
    <property type="evidence" value="ECO:0007669"/>
    <property type="project" value="InterPro"/>
</dbReference>
<evidence type="ECO:0000256" key="6">
    <source>
        <dbReference type="ARBA" id="ARBA00023125"/>
    </source>
</evidence>
<dbReference type="AlphaFoldDB" id="A0A1G2PEN6"/>
<dbReference type="SUPFAM" id="SSF51306">
    <property type="entry name" value="LexA/Signal peptidase"/>
    <property type="match status" value="1"/>
</dbReference>
<evidence type="ECO:0000256" key="2">
    <source>
        <dbReference type="ARBA" id="ARBA00022705"/>
    </source>
</evidence>
<evidence type="ECO:0000256" key="5">
    <source>
        <dbReference type="ARBA" id="ARBA00023015"/>
    </source>
</evidence>
<dbReference type="EMBL" id="MHSQ01000027">
    <property type="protein sequence ID" value="OHA46805.1"/>
    <property type="molecule type" value="Genomic_DNA"/>
</dbReference>
<dbReference type="InterPro" id="IPR039418">
    <property type="entry name" value="LexA-like"/>
</dbReference>
<evidence type="ECO:0000313" key="13">
    <source>
        <dbReference type="Proteomes" id="UP000176965"/>
    </source>
</evidence>
<dbReference type="Proteomes" id="UP000176965">
    <property type="component" value="Unassembled WGS sequence"/>
</dbReference>
<keyword evidence="3" id="KW-0227">DNA damage</keyword>
<evidence type="ECO:0000259" key="11">
    <source>
        <dbReference type="Pfam" id="PF01726"/>
    </source>
</evidence>
<feature type="domain" description="LexA repressor DNA-binding" evidence="11">
    <location>
        <begin position="1"/>
        <end position="45"/>
    </location>
</feature>
<evidence type="ECO:0000256" key="1">
    <source>
        <dbReference type="ARBA" id="ARBA00022491"/>
    </source>
</evidence>
<dbReference type="InterPro" id="IPR006200">
    <property type="entry name" value="LexA"/>
</dbReference>
<keyword evidence="1" id="KW-0678">Repressor</keyword>
<evidence type="ECO:0000256" key="7">
    <source>
        <dbReference type="ARBA" id="ARBA00023163"/>
    </source>
</evidence>
<dbReference type="STRING" id="1802338.A2541_01330"/>
<dbReference type="GO" id="GO:0045892">
    <property type="term" value="P:negative regulation of DNA-templated transcription"/>
    <property type="evidence" value="ECO:0007669"/>
    <property type="project" value="InterPro"/>
</dbReference>
<comment type="caution">
    <text evidence="12">The sequence shown here is derived from an EMBL/GenBank/DDBJ whole genome shotgun (WGS) entry which is preliminary data.</text>
</comment>
<dbReference type="Pfam" id="PF00717">
    <property type="entry name" value="Peptidase_S24"/>
    <property type="match status" value="1"/>
</dbReference>
<keyword evidence="7" id="KW-0804">Transcription</keyword>
<dbReference type="InterPro" id="IPR015927">
    <property type="entry name" value="Peptidase_S24_S26A/B/C"/>
</dbReference>
<organism evidence="12 13">
    <name type="scientific">Candidatus Taylorbacteria bacterium RIFOXYD2_FULL_36_9</name>
    <dbReference type="NCBI Taxonomy" id="1802338"/>
    <lineage>
        <taxon>Bacteria</taxon>
        <taxon>Candidatus Tayloriibacteriota</taxon>
    </lineage>
</organism>
<dbReference type="GO" id="GO:0003677">
    <property type="term" value="F:DNA binding"/>
    <property type="evidence" value="ECO:0007669"/>
    <property type="project" value="UniProtKB-KW"/>
</dbReference>
<dbReference type="InterPro" id="IPR006199">
    <property type="entry name" value="LexA_DNA-bd_dom"/>
</dbReference>
<dbReference type="GO" id="GO:0004252">
    <property type="term" value="F:serine-type endopeptidase activity"/>
    <property type="evidence" value="ECO:0007669"/>
    <property type="project" value="InterPro"/>
</dbReference>
<keyword evidence="6" id="KW-0238">DNA-binding</keyword>
<dbReference type="InterPro" id="IPR050077">
    <property type="entry name" value="LexA_repressor"/>
</dbReference>
<dbReference type="CDD" id="cd06529">
    <property type="entry name" value="S24_LexA-like"/>
    <property type="match status" value="1"/>
</dbReference>
<dbReference type="InterPro" id="IPR036388">
    <property type="entry name" value="WH-like_DNA-bd_sf"/>
</dbReference>
<keyword evidence="8" id="KW-0234">DNA repair</keyword>
<sequence length="203" mass="22679">QNGQAPLITELCQELKLKSLRSVTQRLEALEAKGFIKRDRFKHRGISLLENLNPFEISGMMRVPVIASAGCDAMEVYAQEKYDEYLSVDQAMIGHHHDIVAVKAIGNSMIDAGINNGDYVLVEVTDSVSDGDRVVAIIGDMAVIKRFHRTSNAVILEPESKNGGYSPFIMKEDFKVFGKVISVIQNPHKDMDDFEVVYEKGYK</sequence>
<dbReference type="GO" id="GO:0006281">
    <property type="term" value="P:DNA repair"/>
    <property type="evidence" value="ECO:0007669"/>
    <property type="project" value="UniProtKB-KW"/>
</dbReference>
<keyword evidence="5" id="KW-0805">Transcription regulation</keyword>
<keyword evidence="4" id="KW-0378">Hydrolase</keyword>
<accession>A0A1G2PEN6</accession>
<dbReference type="GO" id="GO:0009432">
    <property type="term" value="P:SOS response"/>
    <property type="evidence" value="ECO:0007669"/>
    <property type="project" value="UniProtKB-KW"/>
</dbReference>
<dbReference type="SUPFAM" id="SSF46785">
    <property type="entry name" value="Winged helix' DNA-binding domain"/>
    <property type="match status" value="1"/>
</dbReference>
<dbReference type="PANTHER" id="PTHR33516">
    <property type="entry name" value="LEXA REPRESSOR"/>
    <property type="match status" value="1"/>
</dbReference>
<evidence type="ECO:0000313" key="12">
    <source>
        <dbReference type="EMBL" id="OHA46805.1"/>
    </source>
</evidence>
<dbReference type="InterPro" id="IPR036390">
    <property type="entry name" value="WH_DNA-bd_sf"/>
</dbReference>
<name>A0A1G2PEN6_9BACT</name>
<feature type="non-terminal residue" evidence="12">
    <location>
        <position position="1"/>
    </location>
</feature>
<protein>
    <submittedName>
        <fullName evidence="12">Repressor LexA</fullName>
    </submittedName>
</protein>
<dbReference type="GO" id="GO:0006260">
    <property type="term" value="P:DNA replication"/>
    <property type="evidence" value="ECO:0007669"/>
    <property type="project" value="UniProtKB-KW"/>
</dbReference>
<reference evidence="12 13" key="1">
    <citation type="journal article" date="2016" name="Nat. Commun.">
        <title>Thousands of microbial genomes shed light on interconnected biogeochemical processes in an aquifer system.</title>
        <authorList>
            <person name="Anantharaman K."/>
            <person name="Brown C.T."/>
            <person name="Hug L.A."/>
            <person name="Sharon I."/>
            <person name="Castelle C.J."/>
            <person name="Probst A.J."/>
            <person name="Thomas B.C."/>
            <person name="Singh A."/>
            <person name="Wilkins M.J."/>
            <person name="Karaoz U."/>
            <person name="Brodie E.L."/>
            <person name="Williams K.H."/>
            <person name="Hubbard S.S."/>
            <person name="Banfield J.F."/>
        </authorList>
    </citation>
    <scope>NUCLEOTIDE SEQUENCE [LARGE SCALE GENOMIC DNA]</scope>
</reference>
<dbReference type="Gene3D" id="2.10.109.10">
    <property type="entry name" value="Umud Fragment, subunit A"/>
    <property type="match status" value="1"/>
</dbReference>
<feature type="domain" description="Peptidase S24/S26A/S26B/S26C" evidence="10">
    <location>
        <begin position="68"/>
        <end position="181"/>
    </location>
</feature>
<evidence type="ECO:0000256" key="4">
    <source>
        <dbReference type="ARBA" id="ARBA00022801"/>
    </source>
</evidence>
<keyword evidence="2" id="KW-0235">DNA replication</keyword>
<evidence type="ECO:0000256" key="9">
    <source>
        <dbReference type="ARBA" id="ARBA00023236"/>
    </source>
</evidence>
<dbReference type="PANTHER" id="PTHR33516:SF2">
    <property type="entry name" value="LEXA REPRESSOR-RELATED"/>
    <property type="match status" value="1"/>
</dbReference>
<evidence type="ECO:0000256" key="8">
    <source>
        <dbReference type="ARBA" id="ARBA00023204"/>
    </source>
</evidence>
<gene>
    <name evidence="12" type="ORF">A2541_01330</name>
</gene>
<keyword evidence="9" id="KW-0742">SOS response</keyword>
<dbReference type="NCBIfam" id="TIGR00498">
    <property type="entry name" value="lexA"/>
    <property type="match status" value="1"/>
</dbReference>
<evidence type="ECO:0000259" key="10">
    <source>
        <dbReference type="Pfam" id="PF00717"/>
    </source>
</evidence>
<evidence type="ECO:0000256" key="3">
    <source>
        <dbReference type="ARBA" id="ARBA00022763"/>
    </source>
</evidence>
<dbReference type="Pfam" id="PF01726">
    <property type="entry name" value="LexA_DNA_bind"/>
    <property type="match status" value="1"/>
</dbReference>
<proteinExistence type="predicted"/>
<dbReference type="InterPro" id="IPR036286">
    <property type="entry name" value="LexA/Signal_pep-like_sf"/>
</dbReference>